<feature type="domain" description="Methyltransferase small" evidence="4">
    <location>
        <begin position="40"/>
        <end position="138"/>
    </location>
</feature>
<dbReference type="Gene3D" id="3.40.50.150">
    <property type="entry name" value="Vaccinia Virus protein VP39"/>
    <property type="match status" value="1"/>
</dbReference>
<keyword evidence="3" id="KW-0949">S-adenosyl-L-methionine</keyword>
<feature type="non-terminal residue" evidence="5">
    <location>
        <position position="1"/>
    </location>
</feature>
<dbReference type="InterPro" id="IPR029063">
    <property type="entry name" value="SAM-dependent_MTases_sf"/>
</dbReference>
<evidence type="ECO:0000256" key="1">
    <source>
        <dbReference type="ARBA" id="ARBA00022603"/>
    </source>
</evidence>
<dbReference type="GO" id="GO:0032259">
    <property type="term" value="P:methylation"/>
    <property type="evidence" value="ECO:0007669"/>
    <property type="project" value="UniProtKB-KW"/>
</dbReference>
<protein>
    <submittedName>
        <fullName evidence="5">SAM-dependent methyltransferase</fullName>
    </submittedName>
</protein>
<sequence length="190" mass="21133">EQIILTGSVDIPRDLFNFFPTPENLVTDMVLRAEPAAGERVLEPEFGDGRILKALKLAAPDALITGIELNDERFLAVKNDSVLSTGAELVHTDFLGYQPDETFDVIVMNPPFLKRSDVKHVMHAIAMLAKRGRLQAILSAGVLFREDTLTKALRERVKQLGGQISPLPDDTFRESGTKVKTARLEIDLRR</sequence>
<evidence type="ECO:0000256" key="2">
    <source>
        <dbReference type="ARBA" id="ARBA00022679"/>
    </source>
</evidence>
<proteinExistence type="predicted"/>
<dbReference type="InterPro" id="IPR007848">
    <property type="entry name" value="Small_mtfrase_dom"/>
</dbReference>
<dbReference type="GO" id="GO:0008170">
    <property type="term" value="F:N-methyltransferase activity"/>
    <property type="evidence" value="ECO:0007669"/>
    <property type="project" value="UniProtKB-ARBA"/>
</dbReference>
<dbReference type="SUPFAM" id="SSF53335">
    <property type="entry name" value="S-adenosyl-L-methionine-dependent methyltransferases"/>
    <property type="match status" value="1"/>
</dbReference>
<accession>A0A5X9HU08</accession>
<reference evidence="5" key="1">
    <citation type="submission" date="2019-02" db="EMBL/GenBank/DDBJ databases">
        <authorList>
            <person name="Ashton P.M."/>
            <person name="Dallman T."/>
            <person name="Nair S."/>
            <person name="De Pinna E."/>
            <person name="Peters T."/>
            <person name="Grant K."/>
        </authorList>
    </citation>
    <scope>NUCLEOTIDE SEQUENCE</scope>
    <source>
        <strain evidence="5">676386</strain>
    </source>
</reference>
<dbReference type="InterPro" id="IPR002052">
    <property type="entry name" value="DNA_methylase_N6_adenine_CS"/>
</dbReference>
<evidence type="ECO:0000256" key="3">
    <source>
        <dbReference type="ARBA" id="ARBA00022691"/>
    </source>
</evidence>
<dbReference type="Pfam" id="PF05175">
    <property type="entry name" value="MTS"/>
    <property type="match status" value="1"/>
</dbReference>
<evidence type="ECO:0000259" key="4">
    <source>
        <dbReference type="Pfam" id="PF05175"/>
    </source>
</evidence>
<name>A0A5X9HU08_SALET</name>
<dbReference type="PRINTS" id="PR00507">
    <property type="entry name" value="N12N6MTFRASE"/>
</dbReference>
<dbReference type="PROSITE" id="PS00092">
    <property type="entry name" value="N6_MTASE"/>
    <property type="match status" value="1"/>
</dbReference>
<dbReference type="AlphaFoldDB" id="A0A5X9HU08"/>
<gene>
    <name evidence="5" type="ORF">EWB82_24490</name>
</gene>
<dbReference type="CDD" id="cd02440">
    <property type="entry name" value="AdoMet_MTases"/>
    <property type="match status" value="1"/>
</dbReference>
<keyword evidence="2 5" id="KW-0808">Transferase</keyword>
<evidence type="ECO:0000313" key="5">
    <source>
        <dbReference type="EMBL" id="ECB3081477.1"/>
    </source>
</evidence>
<dbReference type="GO" id="GO:0008757">
    <property type="term" value="F:S-adenosylmethionine-dependent methyltransferase activity"/>
    <property type="evidence" value="ECO:0007669"/>
    <property type="project" value="UniProtKB-ARBA"/>
</dbReference>
<dbReference type="GO" id="GO:0003676">
    <property type="term" value="F:nucleic acid binding"/>
    <property type="evidence" value="ECO:0007669"/>
    <property type="project" value="InterPro"/>
</dbReference>
<organism evidence="5">
    <name type="scientific">Salmonella enterica subsp. enterica serovar Heidelberg</name>
    <dbReference type="NCBI Taxonomy" id="611"/>
    <lineage>
        <taxon>Bacteria</taxon>
        <taxon>Pseudomonadati</taxon>
        <taxon>Pseudomonadota</taxon>
        <taxon>Gammaproteobacteria</taxon>
        <taxon>Enterobacterales</taxon>
        <taxon>Enterobacteriaceae</taxon>
        <taxon>Salmonella</taxon>
    </lineage>
</organism>
<keyword evidence="1 5" id="KW-0489">Methyltransferase</keyword>
<dbReference type="EMBL" id="AAHXDU010000045">
    <property type="protein sequence ID" value="ECB3081477.1"/>
    <property type="molecule type" value="Genomic_DNA"/>
</dbReference>
<comment type="caution">
    <text evidence="5">The sequence shown here is derived from an EMBL/GenBank/DDBJ whole genome shotgun (WGS) entry which is preliminary data.</text>
</comment>